<keyword evidence="4" id="KW-1185">Reference proteome</keyword>
<dbReference type="InterPro" id="IPR006442">
    <property type="entry name" value="Antitoxin_Phd/YefM"/>
</dbReference>
<dbReference type="EMBL" id="CP011454">
    <property type="protein sequence ID" value="AMW04308.1"/>
    <property type="molecule type" value="Genomic_DNA"/>
</dbReference>
<dbReference type="Gene3D" id="3.40.1620.10">
    <property type="entry name" value="YefM-like domain"/>
    <property type="match status" value="1"/>
</dbReference>
<dbReference type="SUPFAM" id="SSF143120">
    <property type="entry name" value="YefM-like"/>
    <property type="match status" value="1"/>
</dbReference>
<sequence>MRSWTLEKAKNGFSELVRLALAHEPQLVTRGRSGMDAVVIIARDDYERLLAPPVDLYAAMQRSPLAAAIAEGVFDRHDPFPRSRELARDFVLDAQEGTVREEPDIPA</sequence>
<dbReference type="Proteomes" id="UP000076404">
    <property type="component" value="Chromosome"/>
</dbReference>
<evidence type="ECO:0000313" key="4">
    <source>
        <dbReference type="Proteomes" id="UP000076404"/>
    </source>
</evidence>
<dbReference type="InterPro" id="IPR036165">
    <property type="entry name" value="YefM-like_sf"/>
</dbReference>
<gene>
    <name evidence="3" type="ORF">GEMMAAP_04555</name>
</gene>
<comment type="similarity">
    <text evidence="1 2">Belongs to the phD/YefM antitoxin family.</text>
</comment>
<dbReference type="OrthoDB" id="361281at2"/>
<dbReference type="STRING" id="1379270.GEMMAAP_04555"/>
<dbReference type="KEGG" id="gph:GEMMAAP_04555"/>
<evidence type="ECO:0000313" key="3">
    <source>
        <dbReference type="EMBL" id="AMW04308.1"/>
    </source>
</evidence>
<dbReference type="AlphaFoldDB" id="A0A143BGY9"/>
<dbReference type="NCBIfam" id="TIGR01552">
    <property type="entry name" value="phd_fam"/>
    <property type="match status" value="1"/>
</dbReference>
<proteinExistence type="inferred from homology"/>
<accession>A0A143BGY9</accession>
<reference evidence="3 4" key="2">
    <citation type="journal article" date="2016" name="Environ. Microbiol. Rep.">
        <title>Metagenomic evidence for the presence of phototrophic Gemmatimonadetes bacteria in diverse environments.</title>
        <authorList>
            <person name="Zeng Y."/>
            <person name="Baumbach J."/>
            <person name="Barbosa E.G."/>
            <person name="Azevedo V."/>
            <person name="Zhang C."/>
            <person name="Koblizek M."/>
        </authorList>
    </citation>
    <scope>NUCLEOTIDE SEQUENCE [LARGE SCALE GENOMIC DNA]</scope>
    <source>
        <strain evidence="3 4">AP64</strain>
    </source>
</reference>
<protein>
    <recommendedName>
        <fullName evidence="2">Antitoxin</fullName>
    </recommendedName>
</protein>
<evidence type="ECO:0000256" key="1">
    <source>
        <dbReference type="ARBA" id="ARBA00009981"/>
    </source>
</evidence>
<comment type="function">
    <text evidence="2">Antitoxin component of a type II toxin-antitoxin (TA) system.</text>
</comment>
<evidence type="ECO:0000256" key="2">
    <source>
        <dbReference type="RuleBase" id="RU362080"/>
    </source>
</evidence>
<reference evidence="3 4" key="1">
    <citation type="journal article" date="2014" name="Proc. Natl. Acad. Sci. U.S.A.">
        <title>Functional type 2 photosynthetic reaction centers found in the rare bacterial phylum Gemmatimonadetes.</title>
        <authorList>
            <person name="Zeng Y."/>
            <person name="Feng F."/>
            <person name="Medova H."/>
            <person name="Dean J."/>
            <person name="Koblizek M."/>
        </authorList>
    </citation>
    <scope>NUCLEOTIDE SEQUENCE [LARGE SCALE GENOMIC DNA]</scope>
    <source>
        <strain evidence="3 4">AP64</strain>
    </source>
</reference>
<dbReference type="RefSeq" id="WP_075071428.1">
    <property type="nucleotide sequence ID" value="NZ_CP011454.1"/>
</dbReference>
<name>A0A143BGY9_9BACT</name>
<dbReference type="Pfam" id="PF02604">
    <property type="entry name" value="PhdYeFM_antitox"/>
    <property type="match status" value="1"/>
</dbReference>
<organism evidence="3 4">
    <name type="scientific">Gemmatimonas phototrophica</name>
    <dbReference type="NCBI Taxonomy" id="1379270"/>
    <lineage>
        <taxon>Bacteria</taxon>
        <taxon>Pseudomonadati</taxon>
        <taxon>Gemmatimonadota</taxon>
        <taxon>Gemmatimonadia</taxon>
        <taxon>Gemmatimonadales</taxon>
        <taxon>Gemmatimonadaceae</taxon>
        <taxon>Gemmatimonas</taxon>
    </lineage>
</organism>